<protein>
    <recommendedName>
        <fullName evidence="5">Protein SIEVE ELEMENT OCCLUSION C</fullName>
    </recommendedName>
</protein>
<proteinExistence type="predicted"/>
<comment type="caution">
    <text evidence="3">The sequence shown here is derived from an EMBL/GenBank/DDBJ whole genome shotgun (WGS) entry which is preliminary data.</text>
</comment>
<evidence type="ECO:0008006" key="5">
    <source>
        <dbReference type="Google" id="ProtNLM"/>
    </source>
</evidence>
<evidence type="ECO:0000259" key="1">
    <source>
        <dbReference type="Pfam" id="PF14576"/>
    </source>
</evidence>
<name>A0ABU6WNZ1_9FABA</name>
<dbReference type="InterPro" id="IPR027942">
    <property type="entry name" value="SEO_N"/>
</dbReference>
<feature type="domain" description="Sieve element occlusion N-terminal" evidence="1">
    <location>
        <begin position="175"/>
        <end position="218"/>
    </location>
</feature>
<dbReference type="EMBL" id="JASCZI010181983">
    <property type="protein sequence ID" value="MED6186641.1"/>
    <property type="molecule type" value="Genomic_DNA"/>
</dbReference>
<feature type="domain" description="Sieve element occlusion C-terminal" evidence="2">
    <location>
        <begin position="388"/>
        <end position="621"/>
    </location>
</feature>
<accession>A0ABU6WNZ1</accession>
<evidence type="ECO:0000313" key="4">
    <source>
        <dbReference type="Proteomes" id="UP001341840"/>
    </source>
</evidence>
<sequence>MDFHKSHSVSLEDILIKKLLLTHDPDGRWLDSETMLQAVGNVMFHASTTIVCNCKRFDGDLNSKIMNLFDLIKEYRWDAKVVLVLAAFALRYGEFWQLIELRPQNTLADSIARIKQLPCNLMPLRPQIKALSLLVKTMMDVAMCIIEFESFLPHEHLELGNEIVTVTKSLVYSDSTIIAAWELSSLAYRLGSICNILKAQVDLCHQEIERKLQDKLLNLADEAHIDNQKVLNLLFPSKNCLPLKDCSTQLKLGVTKLKDKIVLLLISNPNRLVLEELLLLVQQTCDHPLNERFKDSYKIVWIPIPSSDTSWTDAEHSSFEFLSNSLPCYVVWKPRLLSSAVVKFIKDKWNYRDDPVIVTLDSNGMVANCNALDMIMIWGIRGYPFSASKEEELWEDQNLKMQLLLGDISPLLAYWVEKGKNICIYGSENLPWIQQFFDCINKLKQQGLQLETIYVGNNSSLTEQIKDIMSSSAEVNQSSQLSFTKMQLFWIRLESMRRSKTRLGKTPSSDHVLAELSAMLDMNDRKEGWAVIGNGCKEDNNIIRIQGRDLMDFLGKFHEWGEDIERFGLVGAARKFLDHSFVEGPCNHSYLVPSSEGSRTQGSVVTCKVCNCPMKKFLVYQP</sequence>
<dbReference type="Proteomes" id="UP001341840">
    <property type="component" value="Unassembled WGS sequence"/>
</dbReference>
<dbReference type="Pfam" id="PF14577">
    <property type="entry name" value="SEO_C"/>
    <property type="match status" value="1"/>
</dbReference>
<evidence type="ECO:0000259" key="2">
    <source>
        <dbReference type="Pfam" id="PF14577"/>
    </source>
</evidence>
<dbReference type="InterPro" id="IPR039299">
    <property type="entry name" value="SEOA"/>
</dbReference>
<evidence type="ECO:0000313" key="3">
    <source>
        <dbReference type="EMBL" id="MED6186641.1"/>
    </source>
</evidence>
<gene>
    <name evidence="3" type="ORF">PIB30_068684</name>
</gene>
<dbReference type="InterPro" id="IPR027944">
    <property type="entry name" value="SEO_C"/>
</dbReference>
<dbReference type="Pfam" id="PF14576">
    <property type="entry name" value="SEO_N"/>
    <property type="match status" value="2"/>
</dbReference>
<dbReference type="PANTHER" id="PTHR33232:SF11">
    <property type="entry name" value="PROTEIN SIEVE ELEMENT OCCLUSION C"/>
    <property type="match status" value="1"/>
</dbReference>
<reference evidence="3 4" key="1">
    <citation type="journal article" date="2023" name="Plants (Basel)">
        <title>Bridging the Gap: Combining Genomics and Transcriptomics Approaches to Understand Stylosanthes scabra, an Orphan Legume from the Brazilian Caatinga.</title>
        <authorList>
            <person name="Ferreira-Neto J.R.C."/>
            <person name="da Silva M.D."/>
            <person name="Binneck E."/>
            <person name="de Melo N.F."/>
            <person name="da Silva R.H."/>
            <person name="de Melo A.L.T.M."/>
            <person name="Pandolfi V."/>
            <person name="Bustamante F.O."/>
            <person name="Brasileiro-Vidal A.C."/>
            <person name="Benko-Iseppon A.M."/>
        </authorList>
    </citation>
    <scope>NUCLEOTIDE SEQUENCE [LARGE SCALE GENOMIC DNA]</scope>
    <source>
        <tissue evidence="3">Leaves</tissue>
    </source>
</reference>
<dbReference type="PANTHER" id="PTHR33232">
    <property type="entry name" value="PROTEIN SIEVE ELEMENT OCCLUSION B-LIKE"/>
    <property type="match status" value="1"/>
</dbReference>
<keyword evidence="4" id="KW-1185">Reference proteome</keyword>
<feature type="domain" description="Sieve element occlusion N-terminal" evidence="1">
    <location>
        <begin position="46"/>
        <end position="165"/>
    </location>
</feature>
<organism evidence="3 4">
    <name type="scientific">Stylosanthes scabra</name>
    <dbReference type="NCBI Taxonomy" id="79078"/>
    <lineage>
        <taxon>Eukaryota</taxon>
        <taxon>Viridiplantae</taxon>
        <taxon>Streptophyta</taxon>
        <taxon>Embryophyta</taxon>
        <taxon>Tracheophyta</taxon>
        <taxon>Spermatophyta</taxon>
        <taxon>Magnoliopsida</taxon>
        <taxon>eudicotyledons</taxon>
        <taxon>Gunneridae</taxon>
        <taxon>Pentapetalae</taxon>
        <taxon>rosids</taxon>
        <taxon>fabids</taxon>
        <taxon>Fabales</taxon>
        <taxon>Fabaceae</taxon>
        <taxon>Papilionoideae</taxon>
        <taxon>50 kb inversion clade</taxon>
        <taxon>dalbergioids sensu lato</taxon>
        <taxon>Dalbergieae</taxon>
        <taxon>Pterocarpus clade</taxon>
        <taxon>Stylosanthes</taxon>
    </lineage>
</organism>